<name>A0AA49JAK0_9BACT</name>
<dbReference type="KEGG" id="marp:QYS47_11230"/>
<proteinExistence type="predicted"/>
<gene>
    <name evidence="2" type="ORF">QYS47_11230</name>
</gene>
<dbReference type="PANTHER" id="PTHR22916">
    <property type="entry name" value="GLYCOSYLTRANSFERASE"/>
    <property type="match status" value="1"/>
</dbReference>
<organism evidence="2">
    <name type="scientific">Marivirga arenosa</name>
    <dbReference type="NCBI Taxonomy" id="3059076"/>
    <lineage>
        <taxon>Bacteria</taxon>
        <taxon>Pseudomonadati</taxon>
        <taxon>Bacteroidota</taxon>
        <taxon>Cytophagia</taxon>
        <taxon>Cytophagales</taxon>
        <taxon>Marivirgaceae</taxon>
        <taxon>Marivirga</taxon>
    </lineage>
</organism>
<dbReference type="Proteomes" id="UP001232019">
    <property type="component" value="Chromosome"/>
</dbReference>
<protein>
    <submittedName>
        <fullName evidence="2">Glycosyltransferase family 2 protein</fullName>
        <ecNumber evidence="2">2.4.-.-</ecNumber>
    </submittedName>
</protein>
<dbReference type="InterPro" id="IPR029044">
    <property type="entry name" value="Nucleotide-diphossugar_trans"/>
</dbReference>
<sequence>MKVSIICALYNEEEYLVKAINSVLTQNYTNWELILVNDGSTDCSSQIIRSYSDPRIKYFYQSNNGVASARNLGLKKMSGDFFCFLDADDELTPNSLSSRLRVFHKDQNIEFVDGIVISIEKEKELYRPRFIGNPFNDLISLSGKTFFGPTWMIRNTGKVYKFKDGLSHGEDLLFYISISNSGKFGFVDEITYKYRQQNQSAMSNLKGLEKGYLDIYNELKINPLVTSDQLITFHRKFKSIMVKCYFANYRFIDALEILFR</sequence>
<evidence type="ECO:0000313" key="2">
    <source>
        <dbReference type="EMBL" id="WKK82555.2"/>
    </source>
</evidence>
<accession>A0AA49JAK0</accession>
<dbReference type="GO" id="GO:0016758">
    <property type="term" value="F:hexosyltransferase activity"/>
    <property type="evidence" value="ECO:0007669"/>
    <property type="project" value="UniProtKB-ARBA"/>
</dbReference>
<evidence type="ECO:0000259" key="1">
    <source>
        <dbReference type="Pfam" id="PF00535"/>
    </source>
</evidence>
<dbReference type="EMBL" id="CP129968">
    <property type="protein sequence ID" value="WKK82555.2"/>
    <property type="molecule type" value="Genomic_DNA"/>
</dbReference>
<keyword evidence="2" id="KW-0808">Transferase</keyword>
<dbReference type="SUPFAM" id="SSF53448">
    <property type="entry name" value="Nucleotide-diphospho-sugar transferases"/>
    <property type="match status" value="1"/>
</dbReference>
<feature type="domain" description="Glycosyltransferase 2-like" evidence="1">
    <location>
        <begin position="4"/>
        <end position="131"/>
    </location>
</feature>
<dbReference type="Pfam" id="PF00535">
    <property type="entry name" value="Glycos_transf_2"/>
    <property type="match status" value="1"/>
</dbReference>
<dbReference type="CDD" id="cd00761">
    <property type="entry name" value="Glyco_tranf_GTA_type"/>
    <property type="match status" value="1"/>
</dbReference>
<dbReference type="EC" id="2.4.-.-" evidence="2"/>
<keyword evidence="2" id="KW-0328">Glycosyltransferase</keyword>
<reference evidence="2" key="1">
    <citation type="submission" date="2023-08" db="EMBL/GenBank/DDBJ databases">
        <title>Comparative genomics and taxonomic characterization of three novel marine species of genus Marivirga.</title>
        <authorList>
            <person name="Muhammad N."/>
            <person name="Kim S.-G."/>
        </authorList>
    </citation>
    <scope>NUCLEOTIDE SEQUENCE</scope>
    <source>
        <strain evidence="2">BKB1-2</strain>
    </source>
</reference>
<dbReference type="AlphaFoldDB" id="A0AA49JAK0"/>
<dbReference type="PANTHER" id="PTHR22916:SF3">
    <property type="entry name" value="UDP-GLCNAC:BETAGAL BETA-1,3-N-ACETYLGLUCOSAMINYLTRANSFERASE-LIKE PROTEIN 1"/>
    <property type="match status" value="1"/>
</dbReference>
<dbReference type="InterPro" id="IPR001173">
    <property type="entry name" value="Glyco_trans_2-like"/>
</dbReference>
<dbReference type="Gene3D" id="3.90.550.10">
    <property type="entry name" value="Spore Coat Polysaccharide Biosynthesis Protein SpsA, Chain A"/>
    <property type="match status" value="1"/>
</dbReference>
<dbReference type="RefSeq" id="WP_322347614.1">
    <property type="nucleotide sequence ID" value="NZ_CP129968.2"/>
</dbReference>